<reference evidence="1" key="1">
    <citation type="journal article" date="2021" name="Genome Biol. Evol.">
        <title>A High-Quality Reference Genome for a Parasitic Bivalve with Doubly Uniparental Inheritance (Bivalvia: Unionida).</title>
        <authorList>
            <person name="Smith C.H."/>
        </authorList>
    </citation>
    <scope>NUCLEOTIDE SEQUENCE</scope>
    <source>
        <strain evidence="1">CHS0354</strain>
    </source>
</reference>
<evidence type="ECO:0000313" key="1">
    <source>
        <dbReference type="EMBL" id="KAK3578072.1"/>
    </source>
</evidence>
<proteinExistence type="predicted"/>
<reference evidence="1" key="2">
    <citation type="journal article" date="2021" name="Genome Biol. Evol.">
        <title>Developing a high-quality reference genome for a parasitic bivalve with doubly uniparental inheritance (Bivalvia: Unionida).</title>
        <authorList>
            <person name="Smith C.H."/>
        </authorList>
    </citation>
    <scope>NUCLEOTIDE SEQUENCE</scope>
    <source>
        <strain evidence="1">CHS0354</strain>
        <tissue evidence="1">Mantle</tissue>
    </source>
</reference>
<comment type="caution">
    <text evidence="1">The sequence shown here is derived from an EMBL/GenBank/DDBJ whole genome shotgun (WGS) entry which is preliminary data.</text>
</comment>
<keyword evidence="2" id="KW-1185">Reference proteome</keyword>
<organism evidence="1 2">
    <name type="scientific">Potamilus streckersoni</name>
    <dbReference type="NCBI Taxonomy" id="2493646"/>
    <lineage>
        <taxon>Eukaryota</taxon>
        <taxon>Metazoa</taxon>
        <taxon>Spiralia</taxon>
        <taxon>Lophotrochozoa</taxon>
        <taxon>Mollusca</taxon>
        <taxon>Bivalvia</taxon>
        <taxon>Autobranchia</taxon>
        <taxon>Heteroconchia</taxon>
        <taxon>Palaeoheterodonta</taxon>
        <taxon>Unionida</taxon>
        <taxon>Unionoidea</taxon>
        <taxon>Unionidae</taxon>
        <taxon>Ambleminae</taxon>
        <taxon>Lampsilini</taxon>
        <taxon>Potamilus</taxon>
    </lineage>
</organism>
<dbReference type="Proteomes" id="UP001195483">
    <property type="component" value="Unassembled WGS sequence"/>
</dbReference>
<reference evidence="1" key="3">
    <citation type="submission" date="2023-05" db="EMBL/GenBank/DDBJ databases">
        <authorList>
            <person name="Smith C.H."/>
        </authorList>
    </citation>
    <scope>NUCLEOTIDE SEQUENCE</scope>
    <source>
        <strain evidence="1">CHS0354</strain>
        <tissue evidence="1">Mantle</tissue>
    </source>
</reference>
<dbReference type="EMBL" id="JAEAOA010001929">
    <property type="protein sequence ID" value="KAK3578072.1"/>
    <property type="molecule type" value="Genomic_DNA"/>
</dbReference>
<evidence type="ECO:0000313" key="2">
    <source>
        <dbReference type="Proteomes" id="UP001195483"/>
    </source>
</evidence>
<gene>
    <name evidence="1" type="ORF">CHS0354_032723</name>
</gene>
<protein>
    <submittedName>
        <fullName evidence="1">Uncharacterized protein</fullName>
    </submittedName>
</protein>
<name>A0AAE0VIG1_9BIVA</name>
<accession>A0AAE0VIG1</accession>
<dbReference type="AlphaFoldDB" id="A0AAE0VIG1"/>
<sequence length="82" mass="9695">METVWLKDVTTGFLTDKQTRCDPELPKELTFHLQRGSDILLLSLKRNRPINPDVYYVRRLKNGRSALLKRRNLGKELCLHQF</sequence>